<dbReference type="InterPro" id="IPR050181">
    <property type="entry name" value="Cold_shock_domain"/>
</dbReference>
<dbReference type="Proteomes" id="UP000198755">
    <property type="component" value="Unassembled WGS sequence"/>
</dbReference>
<protein>
    <submittedName>
        <fullName evidence="2">Cold shock protein (Beta-ribbon, CspA family)</fullName>
    </submittedName>
</protein>
<evidence type="ECO:0000259" key="1">
    <source>
        <dbReference type="PROSITE" id="PS51857"/>
    </source>
</evidence>
<sequence length="220" mass="23566">MRARLILAYRVRVKTAAGSRGAELGGWVLNDESFVSPRLFVEAGSSQAETLSLVEVSGLVKWFDAGKGYGFVTPDQGGADVLLHVTTLRKDGFELALEGARVVGEAVRRAKGLQFLKVISIDLSSAAHPEIRPSAARFASAPSGGFEVAIVKWFNRTRGFGFLTRGDGTGDIFIHMETLRHYGIGEVQPGESLLVRFGDGPKGLIAVEVRALNAAASRSH</sequence>
<dbReference type="EMBL" id="FOSN01000005">
    <property type="protein sequence ID" value="SFK29036.1"/>
    <property type="molecule type" value="Genomic_DNA"/>
</dbReference>
<dbReference type="InterPro" id="IPR012340">
    <property type="entry name" value="NA-bd_OB-fold"/>
</dbReference>
<dbReference type="PRINTS" id="PR00050">
    <property type="entry name" value="COLDSHOCK"/>
</dbReference>
<dbReference type="SMART" id="SM00357">
    <property type="entry name" value="CSP"/>
    <property type="match status" value="2"/>
</dbReference>
<dbReference type="InterPro" id="IPR002059">
    <property type="entry name" value="CSP_DNA-bd"/>
</dbReference>
<reference evidence="2 3" key="1">
    <citation type="submission" date="2016-10" db="EMBL/GenBank/DDBJ databases">
        <authorList>
            <person name="de Groot N.N."/>
        </authorList>
    </citation>
    <scope>NUCLEOTIDE SEQUENCE [LARGE SCALE GENOMIC DNA]</scope>
    <source>
        <strain evidence="2 3">NE2</strain>
    </source>
</reference>
<dbReference type="PANTHER" id="PTHR11544">
    <property type="entry name" value="COLD SHOCK DOMAIN CONTAINING PROTEINS"/>
    <property type="match status" value="1"/>
</dbReference>
<feature type="domain" description="CSD" evidence="1">
    <location>
        <begin position="146"/>
        <end position="211"/>
    </location>
</feature>
<dbReference type="CDD" id="cd04458">
    <property type="entry name" value="CSP_CDS"/>
    <property type="match status" value="2"/>
</dbReference>
<dbReference type="Pfam" id="PF00313">
    <property type="entry name" value="CSD"/>
    <property type="match status" value="2"/>
</dbReference>
<evidence type="ECO:0000313" key="3">
    <source>
        <dbReference type="Proteomes" id="UP000198755"/>
    </source>
</evidence>
<gene>
    <name evidence="2" type="ORF">SAMN05444581_105140</name>
</gene>
<dbReference type="GO" id="GO:0005829">
    <property type="term" value="C:cytosol"/>
    <property type="evidence" value="ECO:0007669"/>
    <property type="project" value="UniProtKB-ARBA"/>
</dbReference>
<keyword evidence="3" id="KW-1185">Reference proteome</keyword>
<evidence type="ECO:0000313" key="2">
    <source>
        <dbReference type="EMBL" id="SFK29036.1"/>
    </source>
</evidence>
<proteinExistence type="predicted"/>
<feature type="domain" description="CSD" evidence="1">
    <location>
        <begin position="55"/>
        <end position="120"/>
    </location>
</feature>
<dbReference type="InterPro" id="IPR011129">
    <property type="entry name" value="CSD"/>
</dbReference>
<dbReference type="PROSITE" id="PS51857">
    <property type="entry name" value="CSD_2"/>
    <property type="match status" value="2"/>
</dbReference>
<accession>A0A1I3YCX0</accession>
<dbReference type="STRING" id="1612308.SAMN05444581_105140"/>
<dbReference type="AlphaFoldDB" id="A0A1I3YCX0"/>
<dbReference type="Gene3D" id="2.40.50.140">
    <property type="entry name" value="Nucleic acid-binding proteins"/>
    <property type="match status" value="2"/>
</dbReference>
<name>A0A1I3YCX0_9HYPH</name>
<organism evidence="2 3">
    <name type="scientific">Methylocapsa palsarum</name>
    <dbReference type="NCBI Taxonomy" id="1612308"/>
    <lineage>
        <taxon>Bacteria</taxon>
        <taxon>Pseudomonadati</taxon>
        <taxon>Pseudomonadota</taxon>
        <taxon>Alphaproteobacteria</taxon>
        <taxon>Hyphomicrobiales</taxon>
        <taxon>Beijerinckiaceae</taxon>
        <taxon>Methylocapsa</taxon>
    </lineage>
</organism>
<dbReference type="GO" id="GO:0003676">
    <property type="term" value="F:nucleic acid binding"/>
    <property type="evidence" value="ECO:0007669"/>
    <property type="project" value="InterPro"/>
</dbReference>
<dbReference type="SUPFAM" id="SSF50249">
    <property type="entry name" value="Nucleic acid-binding proteins"/>
    <property type="match status" value="2"/>
</dbReference>